<comment type="caution">
    <text evidence="5">The sequence shown here is derived from an EMBL/GenBank/DDBJ whole genome shotgun (WGS) entry which is preliminary data.</text>
</comment>
<dbReference type="EC" id="3.5.3.1" evidence="5"/>
<keyword evidence="6" id="KW-1185">Reference proteome</keyword>
<dbReference type="EMBL" id="JAVDXT010000004">
    <property type="protein sequence ID" value="MDR7379343.1"/>
    <property type="molecule type" value="Genomic_DNA"/>
</dbReference>
<comment type="similarity">
    <text evidence="4">Belongs to the arginase family.</text>
</comment>
<dbReference type="InterPro" id="IPR023696">
    <property type="entry name" value="Ureohydrolase_dom_sf"/>
</dbReference>
<proteinExistence type="inferred from homology"/>
<gene>
    <name evidence="5" type="ORF">J2X19_004037</name>
</gene>
<dbReference type="GO" id="GO:0004053">
    <property type="term" value="F:arginase activity"/>
    <property type="evidence" value="ECO:0007669"/>
    <property type="project" value="UniProtKB-EC"/>
</dbReference>
<organism evidence="5 6">
    <name type="scientific">Rhodoferax ferrireducens</name>
    <dbReference type="NCBI Taxonomy" id="192843"/>
    <lineage>
        <taxon>Bacteria</taxon>
        <taxon>Pseudomonadati</taxon>
        <taxon>Pseudomonadota</taxon>
        <taxon>Betaproteobacteria</taxon>
        <taxon>Burkholderiales</taxon>
        <taxon>Comamonadaceae</taxon>
        <taxon>Rhodoferax</taxon>
    </lineage>
</organism>
<dbReference type="PANTHER" id="PTHR43782:SF3">
    <property type="entry name" value="ARGINASE"/>
    <property type="match status" value="1"/>
</dbReference>
<dbReference type="Pfam" id="PF00491">
    <property type="entry name" value="Arginase"/>
    <property type="match status" value="1"/>
</dbReference>
<evidence type="ECO:0000256" key="4">
    <source>
        <dbReference type="PROSITE-ProRule" id="PRU00742"/>
    </source>
</evidence>
<evidence type="ECO:0000256" key="3">
    <source>
        <dbReference type="ARBA" id="ARBA00023211"/>
    </source>
</evidence>
<name>A0ABU2CDD6_9BURK</name>
<keyword evidence="1" id="KW-0479">Metal-binding</keyword>
<dbReference type="PROSITE" id="PS51409">
    <property type="entry name" value="ARGINASE_2"/>
    <property type="match status" value="1"/>
</dbReference>
<dbReference type="PRINTS" id="PR00116">
    <property type="entry name" value="ARGINASE"/>
</dbReference>
<evidence type="ECO:0000256" key="1">
    <source>
        <dbReference type="ARBA" id="ARBA00022723"/>
    </source>
</evidence>
<sequence length="275" mass="31038">MNNHLIVPFLIGQRRDGLCRIRDVDDHAWDTLMLSEFQATKIEDSNEKLRRMGKVYRILSEKVKTLSGMGLVPIVLAGDCISTLGVLAGLQKSGKQPDRILWLDAHGDFHTWRTSSTKYLGGMPLAMLVGLIDESEEHFYHINSMLREIEVNPYPEKQIILSDARDLDIGEKEALQKSKIVVCEISEILAQLTKNESLYIHWDTDVVDAEVETPALKYHVKNGPNYSEIENIFKCIAHKDIVAVSISAWHEEKDLENKAVTACLGVIKNLQDALC</sequence>
<dbReference type="Gene3D" id="3.40.800.10">
    <property type="entry name" value="Ureohydrolase domain"/>
    <property type="match status" value="1"/>
</dbReference>
<dbReference type="RefSeq" id="WP_310375918.1">
    <property type="nucleotide sequence ID" value="NZ_JAVDXT010000004.1"/>
</dbReference>
<dbReference type="SUPFAM" id="SSF52768">
    <property type="entry name" value="Arginase/deacetylase"/>
    <property type="match status" value="1"/>
</dbReference>
<evidence type="ECO:0000313" key="6">
    <source>
        <dbReference type="Proteomes" id="UP001180487"/>
    </source>
</evidence>
<reference evidence="5 6" key="1">
    <citation type="submission" date="2023-07" db="EMBL/GenBank/DDBJ databases">
        <title>Sorghum-associated microbial communities from plants grown in Nebraska, USA.</title>
        <authorList>
            <person name="Schachtman D."/>
        </authorList>
    </citation>
    <scope>NUCLEOTIDE SEQUENCE [LARGE SCALE GENOMIC DNA]</scope>
    <source>
        <strain evidence="5 6">BE313</strain>
    </source>
</reference>
<evidence type="ECO:0000256" key="2">
    <source>
        <dbReference type="ARBA" id="ARBA00022801"/>
    </source>
</evidence>
<dbReference type="PANTHER" id="PTHR43782">
    <property type="entry name" value="ARGINASE"/>
    <property type="match status" value="1"/>
</dbReference>
<accession>A0ABU2CDD6</accession>
<evidence type="ECO:0000313" key="5">
    <source>
        <dbReference type="EMBL" id="MDR7379343.1"/>
    </source>
</evidence>
<protein>
    <submittedName>
        <fullName evidence="5">Arginase</fullName>
        <ecNumber evidence="5">3.5.3.1</ecNumber>
    </submittedName>
</protein>
<keyword evidence="2 5" id="KW-0378">Hydrolase</keyword>
<dbReference type="Proteomes" id="UP001180487">
    <property type="component" value="Unassembled WGS sequence"/>
</dbReference>
<keyword evidence="3" id="KW-0464">Manganese</keyword>
<dbReference type="InterPro" id="IPR006035">
    <property type="entry name" value="Ureohydrolase"/>
</dbReference>